<comment type="cofactor">
    <cofactor evidence="1">
        <name>Ca(2+)</name>
        <dbReference type="ChEBI" id="CHEBI:29108"/>
    </cofactor>
</comment>
<evidence type="ECO:0000256" key="4">
    <source>
        <dbReference type="ARBA" id="ARBA00022729"/>
    </source>
</evidence>
<dbReference type="Pfam" id="PF08124">
    <property type="entry name" value="Lyase_8_N"/>
    <property type="match status" value="1"/>
</dbReference>
<gene>
    <name evidence="11" type="ORF">GCM10023143_14760</name>
</gene>
<dbReference type="Gene3D" id="2.70.98.10">
    <property type="match status" value="1"/>
</dbReference>
<evidence type="ECO:0000256" key="7">
    <source>
        <dbReference type="SAM" id="SignalP"/>
    </source>
</evidence>
<feature type="domain" description="Polysaccharide lyase 8 N-terminal alpha-helical" evidence="10">
    <location>
        <begin position="53"/>
        <end position="299"/>
    </location>
</feature>
<dbReference type="InterPro" id="IPR003159">
    <property type="entry name" value="Lyase_8_central_dom"/>
</dbReference>
<sequence length="672" mass="74636">MKKACFLPFFILLLCCGRCFAQYTPDTVLNRYRSYLFRTFPAAHVRSWIATLDAGGQWPDINYADKEPAKWKVSGHLQRVRSLALAWARPGTPDYHREAIWKTISAALDHWLKVRYKSVNWWHNQIGVPQFMRDIIILTREKLTPEQRKGALAVLAQLKVDGVGANLVWSADLGLHYAALTGDSLQMQHCSTLISREIKITRGEGIQPDYSFHQHGPRLQMYQYGAAFLDVNVRLAWELRGTPWAFPEDKVNILTRFLLNGWQWMARGIHTVPGTMDRSASRINALNDADVRNLVPFLSELRPGSAPAFRAIAERQNGAGQPLTGFRYFPYSDFAAYHRKNFTFFLKTISDRTLSTESINHENLKGHLLNSGDAYLIRSGREYYNLMPVWNWERLPGVTSFDGADRIGRRPFTGSAGDGSSGLTVMDYCMSGKDGQQLTARKYWACHGDVVVCLIAGIHTANISGDIFTTLDQCRLEGKVTVNRPGNVLQQGSRQLEDVRWMYHNGFAYIPLKPAEIKLQTGPVTGSWSSINVSQTAAPVTEDVFCPVMVQPVQPEDASSGYALCYCPGPQQAAALAGKPSWTVLRNDGRGQAVSFSDGTLMAAFFSPGMLKLADGRRVTADRPCLLLITGETLCASDPAHTGGALHVDINGRQAAGELPEDGSTVKLSFGK</sequence>
<keyword evidence="12" id="KW-1185">Reference proteome</keyword>
<feature type="signal peptide" evidence="7">
    <location>
        <begin position="1"/>
        <end position="21"/>
    </location>
</feature>
<dbReference type="SUPFAM" id="SSF48230">
    <property type="entry name" value="Chondroitin AC/alginate lyase"/>
    <property type="match status" value="1"/>
</dbReference>
<evidence type="ECO:0000256" key="5">
    <source>
        <dbReference type="ARBA" id="ARBA00022837"/>
    </source>
</evidence>
<comment type="subunit">
    <text evidence="3">Monomer.</text>
</comment>
<dbReference type="InterPro" id="IPR004103">
    <property type="entry name" value="Lyase_8_C"/>
</dbReference>
<accession>A0ABP8FNG1</accession>
<evidence type="ECO:0000313" key="12">
    <source>
        <dbReference type="Proteomes" id="UP001501207"/>
    </source>
</evidence>
<evidence type="ECO:0000256" key="6">
    <source>
        <dbReference type="ARBA" id="ARBA00023239"/>
    </source>
</evidence>
<dbReference type="InterPro" id="IPR008929">
    <property type="entry name" value="Chondroitin_lyas"/>
</dbReference>
<keyword evidence="5" id="KW-0106">Calcium</keyword>
<comment type="similarity">
    <text evidence="2">Belongs to the polysaccharide lyase 8 family.</text>
</comment>
<dbReference type="GO" id="GO:0016829">
    <property type="term" value="F:lyase activity"/>
    <property type="evidence" value="ECO:0007669"/>
    <property type="project" value="UniProtKB-KW"/>
</dbReference>
<dbReference type="Pfam" id="PF02278">
    <property type="entry name" value="Lyase_8"/>
    <property type="match status" value="1"/>
</dbReference>
<dbReference type="InterPro" id="IPR011071">
    <property type="entry name" value="Lyase_8-like_C"/>
</dbReference>
<reference evidence="12" key="1">
    <citation type="journal article" date="2019" name="Int. J. Syst. Evol. Microbiol.">
        <title>The Global Catalogue of Microorganisms (GCM) 10K type strain sequencing project: providing services to taxonomists for standard genome sequencing and annotation.</title>
        <authorList>
            <consortium name="The Broad Institute Genomics Platform"/>
            <consortium name="The Broad Institute Genome Sequencing Center for Infectious Disease"/>
            <person name="Wu L."/>
            <person name="Ma J."/>
        </authorList>
    </citation>
    <scope>NUCLEOTIDE SEQUENCE [LARGE SCALE GENOMIC DNA]</scope>
    <source>
        <strain evidence="12">JCM 17664</strain>
    </source>
</reference>
<keyword evidence="6 11" id="KW-0456">Lyase</keyword>
<dbReference type="Gene3D" id="2.60.220.10">
    <property type="entry name" value="Polysaccharide lyase family 8-like, C-terminal"/>
    <property type="match status" value="1"/>
</dbReference>
<evidence type="ECO:0000256" key="3">
    <source>
        <dbReference type="ARBA" id="ARBA00011245"/>
    </source>
</evidence>
<dbReference type="SUPFAM" id="SSF49863">
    <property type="entry name" value="Hyaluronate lyase-like, C-terminal domain"/>
    <property type="match status" value="1"/>
</dbReference>
<evidence type="ECO:0000259" key="10">
    <source>
        <dbReference type="Pfam" id="PF08124"/>
    </source>
</evidence>
<organism evidence="11 12">
    <name type="scientific">Compostibacter hankyongensis</name>
    <dbReference type="NCBI Taxonomy" id="1007089"/>
    <lineage>
        <taxon>Bacteria</taxon>
        <taxon>Pseudomonadati</taxon>
        <taxon>Bacteroidota</taxon>
        <taxon>Chitinophagia</taxon>
        <taxon>Chitinophagales</taxon>
        <taxon>Chitinophagaceae</taxon>
        <taxon>Compostibacter</taxon>
    </lineage>
</organism>
<evidence type="ECO:0000259" key="9">
    <source>
        <dbReference type="Pfam" id="PF02884"/>
    </source>
</evidence>
<evidence type="ECO:0000313" key="11">
    <source>
        <dbReference type="EMBL" id="GAA4307817.1"/>
    </source>
</evidence>
<dbReference type="InterPro" id="IPR011013">
    <property type="entry name" value="Gal_mutarotase_sf_dom"/>
</dbReference>
<evidence type="ECO:0000256" key="1">
    <source>
        <dbReference type="ARBA" id="ARBA00001913"/>
    </source>
</evidence>
<feature type="domain" description="Polysaccharide lyase family 8 central" evidence="8">
    <location>
        <begin position="327"/>
        <end position="564"/>
    </location>
</feature>
<dbReference type="SUPFAM" id="SSF74650">
    <property type="entry name" value="Galactose mutarotase-like"/>
    <property type="match status" value="1"/>
</dbReference>
<comment type="caution">
    <text evidence="11">The sequence shown here is derived from an EMBL/GenBank/DDBJ whole genome shotgun (WGS) entry which is preliminary data.</text>
</comment>
<dbReference type="EMBL" id="BAABFN010000002">
    <property type="protein sequence ID" value="GAA4307817.1"/>
    <property type="molecule type" value="Genomic_DNA"/>
</dbReference>
<feature type="chain" id="PRO_5045557812" evidence="7">
    <location>
        <begin position="22"/>
        <end position="672"/>
    </location>
</feature>
<dbReference type="InterPro" id="IPR012970">
    <property type="entry name" value="Lyase_8_alpha_N"/>
</dbReference>
<dbReference type="Proteomes" id="UP001501207">
    <property type="component" value="Unassembled WGS sequence"/>
</dbReference>
<feature type="domain" description="Polysaccharide lyase family 8 C-terminal" evidence="9">
    <location>
        <begin position="583"/>
        <end position="645"/>
    </location>
</feature>
<evidence type="ECO:0000256" key="2">
    <source>
        <dbReference type="ARBA" id="ARBA00006699"/>
    </source>
</evidence>
<proteinExistence type="inferred from homology"/>
<name>A0ABP8FNG1_9BACT</name>
<evidence type="ECO:0000259" key="8">
    <source>
        <dbReference type="Pfam" id="PF02278"/>
    </source>
</evidence>
<keyword evidence="4 7" id="KW-0732">Signal</keyword>
<dbReference type="InterPro" id="IPR038970">
    <property type="entry name" value="Lyase_8"/>
</dbReference>
<dbReference type="PANTHER" id="PTHR38481:SF1">
    <property type="entry name" value="HYALURONATE LYASE"/>
    <property type="match status" value="1"/>
</dbReference>
<dbReference type="Gene3D" id="1.50.10.100">
    <property type="entry name" value="Chondroitin AC/alginate lyase"/>
    <property type="match status" value="1"/>
</dbReference>
<dbReference type="PANTHER" id="PTHR38481">
    <property type="entry name" value="HYALURONATE LYASE"/>
    <property type="match status" value="1"/>
</dbReference>
<dbReference type="RefSeq" id="WP_344977787.1">
    <property type="nucleotide sequence ID" value="NZ_BAABFN010000002.1"/>
</dbReference>
<protein>
    <submittedName>
        <fullName evidence="11">Polysaccharide lyase 8 family protein</fullName>
    </submittedName>
</protein>
<dbReference type="Pfam" id="PF02884">
    <property type="entry name" value="Lyase_8_C"/>
    <property type="match status" value="1"/>
</dbReference>
<dbReference type="InterPro" id="IPR014718">
    <property type="entry name" value="GH-type_carb-bd"/>
</dbReference>